<gene>
    <name evidence="2" type="ordered locus">Suden_1907</name>
</gene>
<dbReference type="Proteomes" id="UP000002714">
    <property type="component" value="Chromosome"/>
</dbReference>
<evidence type="ECO:0000313" key="2">
    <source>
        <dbReference type="EMBL" id="ABB45181.1"/>
    </source>
</evidence>
<reference evidence="2 3" key="1">
    <citation type="journal article" date="2008" name="Appl. Environ. Microbiol.">
        <title>Genome of the epsilonproteobacterial chemolithoautotroph Sulfurimonas denitrificans.</title>
        <authorList>
            <person name="Sievert S.M."/>
            <person name="Scott K.M."/>
            <person name="Klotz M.G."/>
            <person name="Chain P.S.G."/>
            <person name="Hauser L.J."/>
            <person name="Hemp J."/>
            <person name="Huegler M."/>
            <person name="Land M."/>
            <person name="Lapidus A."/>
            <person name="Larimer F.W."/>
            <person name="Lucas S."/>
            <person name="Malfatti S.A."/>
            <person name="Meyer F."/>
            <person name="Paulsen I.T."/>
            <person name="Ren Q."/>
            <person name="Simon J."/>
            <person name="Bailey K."/>
            <person name="Diaz E."/>
            <person name="Fitzpatrick K.A."/>
            <person name="Glover B."/>
            <person name="Gwatney N."/>
            <person name="Korajkic A."/>
            <person name="Long A."/>
            <person name="Mobberley J.M."/>
            <person name="Pantry S.N."/>
            <person name="Pazder G."/>
            <person name="Peterson S."/>
            <person name="Quintanilla J.D."/>
            <person name="Sprinkle R."/>
            <person name="Stephens J."/>
            <person name="Thomas P."/>
            <person name="Vaughn R."/>
            <person name="Weber M.J."/>
            <person name="Wooten L.L."/>
        </authorList>
    </citation>
    <scope>NUCLEOTIDE SEQUENCE [LARGE SCALE GENOMIC DNA]</scope>
    <source>
        <strain evidence="3">ATCC 33889 / DSM 1251</strain>
    </source>
</reference>
<dbReference type="EMBL" id="CP000153">
    <property type="protein sequence ID" value="ABB45181.1"/>
    <property type="molecule type" value="Genomic_DNA"/>
</dbReference>
<sequence>MSSGIDKLKKIGIQKIHENTHISRLHVEAILQENFEDMHNKVQLGGFLSILEREYNVDLSDLKIKVKNHFEDIAKYSQLEPSKTNLFLADRRKNKLTFFYIALGITLFVLFAYLSTDITQEELLSKEESSKIEPTAQNKALPTLVENNLSVTDKNSTSFDKNESKVEEIEEVIKEKTQEPIKETTQQKPQETIKKEEIKEEIKEVSQAKVAPEQESKGKSLKIIPKSKVWIGYIDLSSGKKYQKVSSEELSLDSTKDWLLAFGHGHLDIESNGKLQKYETVKNLRFVYKNAEIRELNVDEFKELNSGNIW</sequence>
<keyword evidence="1" id="KW-1133">Transmembrane helix</keyword>
<keyword evidence="1" id="KW-0472">Membrane</keyword>
<dbReference type="HOGENOM" id="CLU_073271_0_0_7"/>
<dbReference type="KEGG" id="tdn:Suden_1907"/>
<dbReference type="RefSeq" id="WP_011373521.1">
    <property type="nucleotide sequence ID" value="NC_007575.1"/>
</dbReference>
<keyword evidence="3" id="KW-1185">Reference proteome</keyword>
<dbReference type="OrthoDB" id="5372824at2"/>
<keyword evidence="1" id="KW-0812">Transmembrane</keyword>
<name>Q30PA0_SULDN</name>
<evidence type="ECO:0000313" key="3">
    <source>
        <dbReference type="Proteomes" id="UP000002714"/>
    </source>
</evidence>
<dbReference type="AlphaFoldDB" id="Q30PA0"/>
<organism evidence="2 3">
    <name type="scientific">Sulfurimonas denitrificans (strain ATCC 33889 / DSM 1251)</name>
    <name type="common">Thiomicrospira denitrificans (strain ATCC 33889 / DSM 1251)</name>
    <dbReference type="NCBI Taxonomy" id="326298"/>
    <lineage>
        <taxon>Bacteria</taxon>
        <taxon>Pseudomonadati</taxon>
        <taxon>Campylobacterota</taxon>
        <taxon>Epsilonproteobacteria</taxon>
        <taxon>Campylobacterales</taxon>
        <taxon>Sulfurimonadaceae</taxon>
        <taxon>Sulfurimonas</taxon>
    </lineage>
</organism>
<accession>Q30PA0</accession>
<dbReference type="eggNOG" id="COG1426">
    <property type="taxonomic scope" value="Bacteria"/>
</dbReference>
<feature type="transmembrane region" description="Helical" evidence="1">
    <location>
        <begin position="96"/>
        <end position="114"/>
    </location>
</feature>
<protein>
    <submittedName>
        <fullName evidence="2">Uncharacterized protein</fullName>
    </submittedName>
</protein>
<proteinExistence type="predicted"/>
<evidence type="ECO:0000256" key="1">
    <source>
        <dbReference type="SAM" id="Phobius"/>
    </source>
</evidence>
<dbReference type="STRING" id="326298.Suden_1907"/>